<evidence type="ECO:0000313" key="3">
    <source>
        <dbReference type="Proteomes" id="UP000280825"/>
    </source>
</evidence>
<dbReference type="GO" id="GO:0008218">
    <property type="term" value="P:bioluminescence"/>
    <property type="evidence" value="ECO:0007669"/>
    <property type="project" value="InterPro"/>
</dbReference>
<dbReference type="Pfam" id="PF04443">
    <property type="entry name" value="LuxE"/>
    <property type="match status" value="2"/>
</dbReference>
<feature type="domain" description="Acyl-protein synthetase LuxE" evidence="1">
    <location>
        <begin position="234"/>
        <end position="373"/>
    </location>
</feature>
<gene>
    <name evidence="2" type="ORF">EKL98_02405</name>
</gene>
<reference evidence="2 3" key="1">
    <citation type="submission" date="2018-12" db="EMBL/GenBank/DDBJ databases">
        <title>Flavobacterium sp. nov., isolated from glacier ice.</title>
        <authorList>
            <person name="Liu Q."/>
            <person name="Xin Y.-H."/>
        </authorList>
    </citation>
    <scope>NUCLEOTIDE SEQUENCE [LARGE SCALE GENOMIC DNA]</scope>
    <source>
        <strain evidence="2 3">RB1N8</strain>
    </source>
</reference>
<organism evidence="2 3">
    <name type="scientific">Flavobacterium bomense</name>
    <dbReference type="NCBI Taxonomy" id="2497483"/>
    <lineage>
        <taxon>Bacteria</taxon>
        <taxon>Pseudomonadati</taxon>
        <taxon>Bacteroidota</taxon>
        <taxon>Flavobacteriia</taxon>
        <taxon>Flavobacteriales</taxon>
        <taxon>Flavobacteriaceae</taxon>
        <taxon>Flavobacterium</taxon>
    </lineage>
</organism>
<evidence type="ECO:0000259" key="1">
    <source>
        <dbReference type="Pfam" id="PF04443"/>
    </source>
</evidence>
<protein>
    <submittedName>
        <fullName evidence="2">Acyl transferase</fullName>
    </submittedName>
</protein>
<keyword evidence="2" id="KW-0808">Transferase</keyword>
<dbReference type="Proteomes" id="UP000280825">
    <property type="component" value="Unassembled WGS sequence"/>
</dbReference>
<dbReference type="SUPFAM" id="SSF56801">
    <property type="entry name" value="Acetyl-CoA synthetase-like"/>
    <property type="match status" value="1"/>
</dbReference>
<dbReference type="EMBL" id="RYDJ01000001">
    <property type="protein sequence ID" value="RTZ08281.1"/>
    <property type="molecule type" value="Genomic_DNA"/>
</dbReference>
<dbReference type="AlphaFoldDB" id="A0A3S0N2K1"/>
<accession>A0A3S0N2K1</accession>
<comment type="caution">
    <text evidence="2">The sequence shown here is derived from an EMBL/GenBank/DDBJ whole genome shotgun (WGS) entry which is preliminary data.</text>
</comment>
<name>A0A3S0N2K1_9FLAO</name>
<proteinExistence type="predicted"/>
<feature type="domain" description="Acyl-protein synthetase LuxE" evidence="1">
    <location>
        <begin position="8"/>
        <end position="91"/>
    </location>
</feature>
<evidence type="ECO:0000313" key="2">
    <source>
        <dbReference type="EMBL" id="RTZ08281.1"/>
    </source>
</evidence>
<sequence length="375" mass="42378">MTFAKKILITSSDIFTISSQKQFEKIALKVFRFQYENNLVYQEFCDFLKTDPHKVKSLQQIPFLPIQFFKSHEVVSNTNPIQETFTSSGTTSPVAHKGGNLDKKVIPITSKHLVTDVTLYEESYRKGFSEFYGNIEDYVVLALLPSYLEREGSSLIYMVKDLIELSNHPESGFYLHNHDELIAKLIALDLAGQNVILIGVTFALLDLIETFNEKSSFLDKKKKVRDDLGQTTELSEKKHSFQLQHTIIMETGGMKGKRKEMIREELHEQLCKGFGVSAIHSEYGMTELLSQAYSLGNGVFECPSWIQILVRDTEDALTYIPDGKTGGINVIDLANINSCSFIATQDLGKKNPNNSFEVLGRFDNSDIRGCNLMVL</sequence>
<dbReference type="GO" id="GO:0016740">
    <property type="term" value="F:transferase activity"/>
    <property type="evidence" value="ECO:0007669"/>
    <property type="project" value="UniProtKB-KW"/>
</dbReference>
<dbReference type="GO" id="GO:0047474">
    <property type="term" value="F:long-chain fatty acid--protein ligase activity"/>
    <property type="evidence" value="ECO:0007669"/>
    <property type="project" value="InterPro"/>
</dbReference>
<keyword evidence="3" id="KW-1185">Reference proteome</keyword>
<dbReference type="InterPro" id="IPR007534">
    <property type="entry name" value="LuxE"/>
</dbReference>